<dbReference type="EMBL" id="REGN01008471">
    <property type="protein sequence ID" value="RNA03502.1"/>
    <property type="molecule type" value="Genomic_DNA"/>
</dbReference>
<accession>A0A3M7PWD0</accession>
<keyword evidence="1" id="KW-1133">Transmembrane helix</keyword>
<keyword evidence="3" id="KW-1185">Reference proteome</keyword>
<keyword evidence="1" id="KW-0812">Transmembrane</keyword>
<dbReference type="AlphaFoldDB" id="A0A3M7PWD0"/>
<evidence type="ECO:0000313" key="3">
    <source>
        <dbReference type="Proteomes" id="UP000276133"/>
    </source>
</evidence>
<keyword evidence="1" id="KW-0472">Membrane</keyword>
<gene>
    <name evidence="2" type="ORF">BpHYR1_034948</name>
</gene>
<protein>
    <submittedName>
        <fullName evidence="2">Uncharacterized protein</fullName>
    </submittedName>
</protein>
<name>A0A3M7PWD0_BRAPC</name>
<organism evidence="2 3">
    <name type="scientific">Brachionus plicatilis</name>
    <name type="common">Marine rotifer</name>
    <name type="synonym">Brachionus muelleri</name>
    <dbReference type="NCBI Taxonomy" id="10195"/>
    <lineage>
        <taxon>Eukaryota</taxon>
        <taxon>Metazoa</taxon>
        <taxon>Spiralia</taxon>
        <taxon>Gnathifera</taxon>
        <taxon>Rotifera</taxon>
        <taxon>Eurotatoria</taxon>
        <taxon>Monogononta</taxon>
        <taxon>Pseudotrocha</taxon>
        <taxon>Ploima</taxon>
        <taxon>Brachionidae</taxon>
        <taxon>Brachionus</taxon>
    </lineage>
</organism>
<dbReference type="Proteomes" id="UP000276133">
    <property type="component" value="Unassembled WGS sequence"/>
</dbReference>
<feature type="transmembrane region" description="Helical" evidence="1">
    <location>
        <begin position="53"/>
        <end position="73"/>
    </location>
</feature>
<evidence type="ECO:0000313" key="2">
    <source>
        <dbReference type="EMBL" id="RNA03502.1"/>
    </source>
</evidence>
<sequence length="93" mass="10980">MPHFEHFFKRNKREIKKSVPNILFKIFRICIKNFKVDYQASAPVHKRPFNTSFIQILIALPSLHCNISLNFFFTKKSNKLIYSNPDSASSQDF</sequence>
<proteinExistence type="predicted"/>
<comment type="caution">
    <text evidence="2">The sequence shown here is derived from an EMBL/GenBank/DDBJ whole genome shotgun (WGS) entry which is preliminary data.</text>
</comment>
<evidence type="ECO:0000256" key="1">
    <source>
        <dbReference type="SAM" id="Phobius"/>
    </source>
</evidence>
<reference evidence="2 3" key="1">
    <citation type="journal article" date="2018" name="Sci. Rep.">
        <title>Genomic signatures of local adaptation to the degree of environmental predictability in rotifers.</title>
        <authorList>
            <person name="Franch-Gras L."/>
            <person name="Hahn C."/>
            <person name="Garcia-Roger E.M."/>
            <person name="Carmona M.J."/>
            <person name="Serra M."/>
            <person name="Gomez A."/>
        </authorList>
    </citation>
    <scope>NUCLEOTIDE SEQUENCE [LARGE SCALE GENOMIC DNA]</scope>
    <source>
        <strain evidence="2">HYR1</strain>
    </source>
</reference>